<dbReference type="Pfam" id="PF12460">
    <property type="entry name" value="MMS19_C"/>
    <property type="match status" value="1"/>
</dbReference>
<dbReference type="InterPro" id="IPR016024">
    <property type="entry name" value="ARM-type_fold"/>
</dbReference>
<evidence type="ECO:0000256" key="2">
    <source>
        <dbReference type="ARBA" id="ARBA00009340"/>
    </source>
</evidence>
<protein>
    <recommendedName>
        <fullName evidence="5">MMS19 nucleotide excision repair protein</fullName>
    </recommendedName>
</protein>
<feature type="compositionally biased region" description="Low complexity" evidence="6">
    <location>
        <begin position="977"/>
        <end position="987"/>
    </location>
</feature>
<keyword evidence="10" id="KW-1185">Reference proteome</keyword>
<dbReference type="SUPFAM" id="SSF48371">
    <property type="entry name" value="ARM repeat"/>
    <property type="match status" value="1"/>
</dbReference>
<keyword evidence="4 5" id="KW-0539">Nucleus</keyword>
<comment type="caution">
    <text evidence="9">The sequence shown here is derived from an EMBL/GenBank/DDBJ whole genome shotgun (WGS) entry which is preliminary data.</text>
</comment>
<evidence type="ECO:0000256" key="4">
    <source>
        <dbReference type="ARBA" id="ARBA00023242"/>
    </source>
</evidence>
<dbReference type="EMBL" id="JAVRRG010000065">
    <property type="protein sequence ID" value="KAK5092031.1"/>
    <property type="molecule type" value="Genomic_DNA"/>
</dbReference>
<dbReference type="InterPro" id="IPR011989">
    <property type="entry name" value="ARM-like"/>
</dbReference>
<sequence>MAEDDARAYVLAFENNNTEAARFASQTAQRLQHGECKLVDIIKATGEYLQNTDPKIRERATNYLSAIISALPTKTLTRHDIPVLNLFLCSRIQDGGAIDGLSKLQRLDRYSKENAQELAQAIFDNFSDMSDRKQAERYQVYMLLNELLSNHRQAMLDMGDGSLLGYVHVVGGEKDPRNLMLIFSMLRVFMIEWDVSKHVDTMFDAVYAYFPITFRPPPNDPYGITAQDLKDRLKDCLASTGTLAPSTFPNLLDRLDSTSEVVKKDVLQALAACASNYDPATIAQFSIPLWDAVKFEVLQAQEPFLADEALNVIKNIAICLSRKASPHAPEWKADPLIQYLKPINKECLEHLQEPASRQAGASGDILKAAASATARSFEVVIKAIGPALFSLQQSSEGINNQRAILSVVNKVFEASIEVYGSWTAPSEKNKEEQPTLLAEFKDRLLAIYSRALMSTVREEVSYRLAAAKGLLLLAEQKHLVDENEIGLIVQHFNEIVLDEESYGRDELKQRVMQSLAQISQSRPRLITDITFPKFIARLPDDEDQAAASKDYQSVLEGLAEISVGKDLLETLIRRLLNKLDILVQTSGQQYPYTCAILSTVYYVLDRSARDPQLSLDSYFQRVVVGFARKAASASDGPLADETVLNLLGRTVNLIIRRSSNENKDEAAQNIYNLFRETSSNGAHHTSLILPSNVLILSTWILAALPKSSNAGILGEPLIPLIRILRKQADRNTSTKYSVAVEQACLKQITILINKHVSKQEDIAEVERFFYSAVECVSGSSSGQAEEGERDWHCAVRYLFTISKACLLRLMRFADQILISLINLLESLPPEKARYLALGFGTLLSQDEILSKVNEAQIRLLAPQRVFQKIVPMFSEHFRDPKATQEQKETYLIALSGILGSVSSDIVMPELPTLLPLLLQSLEISDANQNVKVATLETMMVVITKNPDALIESGHIPALTRRLVAAATLPKASRKSAKASAAMKTNKSIDTTMTDAPSSSVSSSSPKTRQLALHCLTLLPQHVKDQKTPNPLLSLKREVLNGLAICLDDPRRDVRKEAVDARARWFRNVDDADDSDEE</sequence>
<dbReference type="PANTHER" id="PTHR12891">
    <property type="entry name" value="DNA REPAIR/TRANSCRIPTION PROTEIN MET18/MMS19"/>
    <property type="match status" value="1"/>
</dbReference>
<evidence type="ECO:0000313" key="9">
    <source>
        <dbReference type="EMBL" id="KAK5092031.1"/>
    </source>
</evidence>
<keyword evidence="5" id="KW-0234">DNA repair</keyword>
<dbReference type="InterPro" id="IPR024687">
    <property type="entry name" value="MMS19_C"/>
</dbReference>
<evidence type="ECO:0000256" key="3">
    <source>
        <dbReference type="ARBA" id="ARBA00022737"/>
    </source>
</evidence>
<evidence type="ECO:0000259" key="8">
    <source>
        <dbReference type="Pfam" id="PF14500"/>
    </source>
</evidence>
<dbReference type="Pfam" id="PF14500">
    <property type="entry name" value="MMS19_N"/>
    <property type="match status" value="1"/>
</dbReference>
<feature type="domain" description="MMS19 N-terminal" evidence="8">
    <location>
        <begin position="42"/>
        <end position="299"/>
    </location>
</feature>
<comment type="subcellular location">
    <subcellularLocation>
        <location evidence="1 5">Nucleus</location>
    </subcellularLocation>
</comment>
<accession>A0ABR0K8P3</accession>
<keyword evidence="5" id="KW-0227">DNA damage</keyword>
<evidence type="ECO:0000256" key="5">
    <source>
        <dbReference type="RuleBase" id="RU367072"/>
    </source>
</evidence>
<organism evidence="9 10">
    <name type="scientific">Lithohypha guttulata</name>
    <dbReference type="NCBI Taxonomy" id="1690604"/>
    <lineage>
        <taxon>Eukaryota</taxon>
        <taxon>Fungi</taxon>
        <taxon>Dikarya</taxon>
        <taxon>Ascomycota</taxon>
        <taxon>Pezizomycotina</taxon>
        <taxon>Eurotiomycetes</taxon>
        <taxon>Chaetothyriomycetidae</taxon>
        <taxon>Chaetothyriales</taxon>
        <taxon>Trichomeriaceae</taxon>
        <taxon>Lithohypha</taxon>
    </lineage>
</organism>
<name>A0ABR0K8P3_9EURO</name>
<dbReference type="PANTHER" id="PTHR12891:SF0">
    <property type="entry name" value="MMS19 NUCLEOTIDE EXCISION REPAIR PROTEIN HOMOLOG"/>
    <property type="match status" value="1"/>
</dbReference>
<comment type="function">
    <text evidence="5">Key component of the cytosolic iron-sulfur protein assembly (CIA) complex, a multiprotein complex that mediates the incorporation of iron-sulfur cluster into apoproteins specifically involved in DNA metabolism and genomic integrity. In the CIA complex, MMS19 acts as an adapter between early-acting CIA components and a subset of cellular target iron-sulfur proteins.</text>
</comment>
<reference evidence="9 10" key="1">
    <citation type="submission" date="2023-08" db="EMBL/GenBank/DDBJ databases">
        <title>Black Yeasts Isolated from many extreme environments.</title>
        <authorList>
            <person name="Coleine C."/>
            <person name="Stajich J.E."/>
            <person name="Selbmann L."/>
        </authorList>
    </citation>
    <scope>NUCLEOTIDE SEQUENCE [LARGE SCALE GENOMIC DNA]</scope>
    <source>
        <strain evidence="9 10">CCFEE 5885</strain>
    </source>
</reference>
<dbReference type="InterPro" id="IPR029240">
    <property type="entry name" value="MMS19_N"/>
</dbReference>
<feature type="region of interest" description="Disordered" evidence="6">
    <location>
        <begin position="974"/>
        <end position="1004"/>
    </location>
</feature>
<proteinExistence type="inferred from homology"/>
<dbReference type="InterPro" id="IPR039920">
    <property type="entry name" value="MMS19"/>
</dbReference>
<evidence type="ECO:0000313" key="10">
    <source>
        <dbReference type="Proteomes" id="UP001345013"/>
    </source>
</evidence>
<feature type="domain" description="MMS19 C-terminal" evidence="7">
    <location>
        <begin position="554"/>
        <end position="1019"/>
    </location>
</feature>
<keyword evidence="3" id="KW-0677">Repeat</keyword>
<evidence type="ECO:0000256" key="6">
    <source>
        <dbReference type="SAM" id="MobiDB-lite"/>
    </source>
</evidence>
<dbReference type="Proteomes" id="UP001345013">
    <property type="component" value="Unassembled WGS sequence"/>
</dbReference>
<comment type="similarity">
    <text evidence="2 5">Belongs to the MET18/MMS19 family.</text>
</comment>
<dbReference type="Gene3D" id="1.25.10.10">
    <property type="entry name" value="Leucine-rich Repeat Variant"/>
    <property type="match status" value="2"/>
</dbReference>
<evidence type="ECO:0000259" key="7">
    <source>
        <dbReference type="Pfam" id="PF12460"/>
    </source>
</evidence>
<evidence type="ECO:0000256" key="1">
    <source>
        <dbReference type="ARBA" id="ARBA00004123"/>
    </source>
</evidence>
<gene>
    <name evidence="9" type="ORF">LTR24_005574</name>
</gene>